<dbReference type="PANTHER" id="PTHR35332">
    <property type="entry name" value="REGULATION OF ENOLASE PROTEIN 1"/>
    <property type="match status" value="1"/>
</dbReference>
<dbReference type="Proteomes" id="UP000813385">
    <property type="component" value="Unassembled WGS sequence"/>
</dbReference>
<organism evidence="1 2">
    <name type="scientific">Plectosphaerella cucumerina</name>
    <dbReference type="NCBI Taxonomy" id="40658"/>
    <lineage>
        <taxon>Eukaryota</taxon>
        <taxon>Fungi</taxon>
        <taxon>Dikarya</taxon>
        <taxon>Ascomycota</taxon>
        <taxon>Pezizomycotina</taxon>
        <taxon>Sordariomycetes</taxon>
        <taxon>Hypocreomycetidae</taxon>
        <taxon>Glomerellales</taxon>
        <taxon>Plectosphaerellaceae</taxon>
        <taxon>Plectosphaerella</taxon>
    </lineage>
</organism>
<comment type="caution">
    <text evidence="1">The sequence shown here is derived from an EMBL/GenBank/DDBJ whole genome shotgun (WGS) entry which is preliminary data.</text>
</comment>
<dbReference type="InterPro" id="IPR009784">
    <property type="entry name" value="DUF1349"/>
</dbReference>
<keyword evidence="2" id="KW-1185">Reference proteome</keyword>
<dbReference type="AlphaFoldDB" id="A0A8K0X7S9"/>
<accession>A0A8K0X7S9</accession>
<dbReference type="EMBL" id="JAGPXD010000002">
    <property type="protein sequence ID" value="KAH7368251.1"/>
    <property type="molecule type" value="Genomic_DNA"/>
</dbReference>
<dbReference type="OrthoDB" id="42525at2759"/>
<proteinExistence type="predicted"/>
<dbReference type="Pfam" id="PF07081">
    <property type="entry name" value="DUF1349"/>
    <property type="match status" value="1"/>
</dbReference>
<evidence type="ECO:0000313" key="1">
    <source>
        <dbReference type="EMBL" id="KAH7368251.1"/>
    </source>
</evidence>
<gene>
    <name evidence="1" type="ORF">B0T11DRAFT_62106</name>
</gene>
<dbReference type="PANTHER" id="PTHR35332:SF2">
    <property type="entry name" value="REGULATION OF ENOLASE PROTEIN 1"/>
    <property type="match status" value="1"/>
</dbReference>
<evidence type="ECO:0000313" key="2">
    <source>
        <dbReference type="Proteomes" id="UP000813385"/>
    </source>
</evidence>
<sequence>MSSFSLSAAPGTDVWKKHPKWDVYNVPTHKTPVKPLSSFTGASITFNATWTEQYDQAGLILTLRPRDAANKTPQKWIKTGLEYYNGTAQLSTVACDRFADWSITPLAAVGSTTEPISLRIERDESEHGVSIWIYYLPPGGADRVALREICWFYAEEAGEWDLEVSAFAARPIETTKEELKVEFSGLDVKWA</sequence>
<reference evidence="1" key="1">
    <citation type="journal article" date="2021" name="Nat. Commun.">
        <title>Genetic determinants of endophytism in the Arabidopsis root mycobiome.</title>
        <authorList>
            <person name="Mesny F."/>
            <person name="Miyauchi S."/>
            <person name="Thiergart T."/>
            <person name="Pickel B."/>
            <person name="Atanasova L."/>
            <person name="Karlsson M."/>
            <person name="Huettel B."/>
            <person name="Barry K.W."/>
            <person name="Haridas S."/>
            <person name="Chen C."/>
            <person name="Bauer D."/>
            <person name="Andreopoulos W."/>
            <person name="Pangilinan J."/>
            <person name="LaButti K."/>
            <person name="Riley R."/>
            <person name="Lipzen A."/>
            <person name="Clum A."/>
            <person name="Drula E."/>
            <person name="Henrissat B."/>
            <person name="Kohler A."/>
            <person name="Grigoriev I.V."/>
            <person name="Martin F.M."/>
            <person name="Hacquard S."/>
        </authorList>
    </citation>
    <scope>NUCLEOTIDE SEQUENCE</scope>
    <source>
        <strain evidence="1">MPI-CAGE-AT-0016</strain>
    </source>
</reference>
<dbReference type="Gene3D" id="2.60.120.200">
    <property type="match status" value="1"/>
</dbReference>
<name>A0A8K0X7S9_9PEZI</name>
<protein>
    <submittedName>
        <fullName evidence="1">Uncharacterized protein</fullName>
    </submittedName>
</protein>